<reference evidence="2 3" key="1">
    <citation type="submission" date="2018-11" db="EMBL/GenBank/DDBJ databases">
        <authorList>
            <person name="Li F."/>
        </authorList>
    </citation>
    <scope>NUCLEOTIDE SEQUENCE [LARGE SCALE GENOMIC DNA]</scope>
    <source>
        <strain evidence="2 3">Gsoil 097</strain>
    </source>
</reference>
<gene>
    <name evidence="2" type="ORF">EFK50_01785</name>
</gene>
<dbReference type="Pfam" id="PF11716">
    <property type="entry name" value="MDMPI_N"/>
    <property type="match status" value="1"/>
</dbReference>
<dbReference type="InterPro" id="IPR034660">
    <property type="entry name" value="DinB/YfiT-like"/>
</dbReference>
<accession>A0A3N0CQZ4</accession>
<dbReference type="OrthoDB" id="3671213at2"/>
<sequence>MTLSVADCTAAIRTHTEGLAAAAEGNLDKRIEHCPDWSMANLVWHLASVHRFWNQVVTELPTELPDEDQEGADDTRPPDDELILTLLAGMETLLASLEAADQSAPCWTWGLEENVWFVTRHQVQEAAVHHWDAVNAAGTGSWSMDPVVAMDAVEEFLTHSVANTRWPAMADPIGTTISLGVARPGGEAVITISDGDVPGTLRHEIRSGSTPAPVDPATLLLWLFRRVPDDALAGQGLDGALLNRFRSFTNTD</sequence>
<evidence type="ECO:0000313" key="3">
    <source>
        <dbReference type="Proteomes" id="UP000267128"/>
    </source>
</evidence>
<evidence type="ECO:0000259" key="1">
    <source>
        <dbReference type="Pfam" id="PF11716"/>
    </source>
</evidence>
<dbReference type="InterPro" id="IPR024344">
    <property type="entry name" value="MDMPI_metal-binding"/>
</dbReference>
<proteinExistence type="predicted"/>
<protein>
    <recommendedName>
        <fullName evidence="1">Mycothiol-dependent maleylpyruvate isomerase metal-binding domain-containing protein</fullName>
    </recommendedName>
</protein>
<dbReference type="EMBL" id="RJSE01000002">
    <property type="protein sequence ID" value="RNL65800.1"/>
    <property type="molecule type" value="Genomic_DNA"/>
</dbReference>
<keyword evidence="3" id="KW-1185">Reference proteome</keyword>
<organism evidence="2 3">
    <name type="scientific">Nocardioides marmoriginsengisoli</name>
    <dbReference type="NCBI Taxonomy" id="661483"/>
    <lineage>
        <taxon>Bacteria</taxon>
        <taxon>Bacillati</taxon>
        <taxon>Actinomycetota</taxon>
        <taxon>Actinomycetes</taxon>
        <taxon>Propionibacteriales</taxon>
        <taxon>Nocardioidaceae</taxon>
        <taxon>Nocardioides</taxon>
    </lineage>
</organism>
<evidence type="ECO:0000313" key="2">
    <source>
        <dbReference type="EMBL" id="RNL65800.1"/>
    </source>
</evidence>
<dbReference type="AlphaFoldDB" id="A0A3N0CQZ4"/>
<dbReference type="Gene3D" id="1.20.120.450">
    <property type="entry name" value="dinb family like domain"/>
    <property type="match status" value="1"/>
</dbReference>
<dbReference type="Proteomes" id="UP000267128">
    <property type="component" value="Unassembled WGS sequence"/>
</dbReference>
<dbReference type="PANTHER" id="PTHR40758">
    <property type="entry name" value="CONSERVED PROTEIN"/>
    <property type="match status" value="1"/>
</dbReference>
<dbReference type="PANTHER" id="PTHR40758:SF1">
    <property type="entry name" value="CONSERVED PROTEIN"/>
    <property type="match status" value="1"/>
</dbReference>
<dbReference type="SUPFAM" id="SSF109854">
    <property type="entry name" value="DinB/YfiT-like putative metalloenzymes"/>
    <property type="match status" value="1"/>
</dbReference>
<feature type="domain" description="Mycothiol-dependent maleylpyruvate isomerase metal-binding" evidence="1">
    <location>
        <begin position="10"/>
        <end position="133"/>
    </location>
</feature>
<comment type="caution">
    <text evidence="2">The sequence shown here is derived from an EMBL/GenBank/DDBJ whole genome shotgun (WGS) entry which is preliminary data.</text>
</comment>
<name>A0A3N0CQZ4_9ACTN</name>
<dbReference type="GO" id="GO:0046872">
    <property type="term" value="F:metal ion binding"/>
    <property type="evidence" value="ECO:0007669"/>
    <property type="project" value="InterPro"/>
</dbReference>
<dbReference type="RefSeq" id="WP_123225839.1">
    <property type="nucleotide sequence ID" value="NZ_RJSE01000002.1"/>
</dbReference>
<dbReference type="GO" id="GO:0005886">
    <property type="term" value="C:plasma membrane"/>
    <property type="evidence" value="ECO:0007669"/>
    <property type="project" value="TreeGrafter"/>
</dbReference>